<keyword evidence="3 11" id="KW-0813">Transport</keyword>
<proteinExistence type="inferred from homology"/>
<feature type="binding site" evidence="11">
    <location>
        <begin position="186"/>
        <end position="190"/>
    </location>
    <ligand>
        <name>ATP</name>
        <dbReference type="ChEBI" id="CHEBI:30616"/>
    </ligand>
</feature>
<dbReference type="PROSITE" id="PS01312">
    <property type="entry name" value="SECA"/>
    <property type="match status" value="1"/>
</dbReference>
<protein>
    <recommendedName>
        <fullName evidence="11 12">Protein translocase subunit SecA</fullName>
        <ecNumber evidence="11">7.4.2.8</ecNumber>
    </recommendedName>
</protein>
<evidence type="ECO:0000256" key="14">
    <source>
        <dbReference type="SAM" id="MobiDB-lite"/>
    </source>
</evidence>
<comment type="catalytic activity">
    <reaction evidence="11">
        <text>ATP + H2O + cellular proteinSide 1 = ADP + phosphate + cellular proteinSide 2.</text>
        <dbReference type="EC" id="7.4.2.8"/>
    </reaction>
</comment>
<evidence type="ECO:0000256" key="2">
    <source>
        <dbReference type="ARBA" id="ARBA00007650"/>
    </source>
</evidence>
<dbReference type="HAMAP" id="MF_01382">
    <property type="entry name" value="SecA"/>
    <property type="match status" value="1"/>
</dbReference>
<evidence type="ECO:0000313" key="18">
    <source>
        <dbReference type="Proteomes" id="UP001575105"/>
    </source>
</evidence>
<dbReference type="NCBIfam" id="TIGR00963">
    <property type="entry name" value="secA"/>
    <property type="match status" value="1"/>
</dbReference>
<dbReference type="InterPro" id="IPR011115">
    <property type="entry name" value="SecA_DEAD"/>
</dbReference>
<feature type="region of interest" description="Disordered" evidence="14">
    <location>
        <begin position="1271"/>
        <end position="1362"/>
    </location>
</feature>
<comment type="similarity">
    <text evidence="2 11 12">Belongs to the SecA family.</text>
</comment>
<dbReference type="Pfam" id="PF07516">
    <property type="entry name" value="SecA_SW"/>
    <property type="match status" value="2"/>
</dbReference>
<dbReference type="EMBL" id="JBGUBD010000001">
    <property type="protein sequence ID" value="MFA9476900.1"/>
    <property type="molecule type" value="Genomic_DNA"/>
</dbReference>
<feature type="binding site" evidence="11">
    <location>
        <position position="168"/>
    </location>
    <ligand>
        <name>ATP</name>
        <dbReference type="ChEBI" id="CHEBI:30616"/>
    </ligand>
</feature>
<evidence type="ECO:0000256" key="3">
    <source>
        <dbReference type="ARBA" id="ARBA00022448"/>
    </source>
</evidence>
<evidence type="ECO:0000256" key="1">
    <source>
        <dbReference type="ARBA" id="ARBA00004170"/>
    </source>
</evidence>
<dbReference type="InterPro" id="IPR036266">
    <property type="entry name" value="SecA_Wing/Scaffold_sf"/>
</dbReference>
<keyword evidence="6 11" id="KW-0067">ATP-binding</keyword>
<feature type="compositionally biased region" description="Low complexity" evidence="14">
    <location>
        <begin position="1291"/>
        <end position="1312"/>
    </location>
</feature>
<dbReference type="SUPFAM" id="SSF81886">
    <property type="entry name" value="Helical scaffold and wing domains of SecA"/>
    <property type="match status" value="2"/>
</dbReference>
<feature type="compositionally biased region" description="Basic and acidic residues" evidence="14">
    <location>
        <begin position="1339"/>
        <end position="1349"/>
    </location>
</feature>
<keyword evidence="13" id="KW-0175">Coiled coil</keyword>
<dbReference type="SMART" id="SM00957">
    <property type="entry name" value="SecA_DEAD"/>
    <property type="match status" value="1"/>
</dbReference>
<keyword evidence="5 11" id="KW-0547">Nucleotide-binding</keyword>
<evidence type="ECO:0000256" key="9">
    <source>
        <dbReference type="ARBA" id="ARBA00023010"/>
    </source>
</evidence>
<comment type="subunit">
    <text evidence="11">Monomer and homodimer. Part of the essential Sec protein translocation apparatus which comprises SecA, SecYEG and auxiliary proteins SecDF. Other proteins may also be involved.</text>
</comment>
<evidence type="ECO:0000256" key="8">
    <source>
        <dbReference type="ARBA" id="ARBA00022967"/>
    </source>
</evidence>
<dbReference type="EC" id="7.4.2.8" evidence="11"/>
<dbReference type="CDD" id="cd17928">
    <property type="entry name" value="DEXDc_SecA"/>
    <property type="match status" value="1"/>
</dbReference>
<evidence type="ECO:0000256" key="7">
    <source>
        <dbReference type="ARBA" id="ARBA00022927"/>
    </source>
</evidence>
<dbReference type="Gene3D" id="3.40.50.300">
    <property type="entry name" value="P-loop containing nucleotide triphosphate hydrolases"/>
    <property type="match status" value="3"/>
</dbReference>
<sequence>MVIQTFSKTLTKIFGSRNQRLIKAYRRRVELINEQEASVSQLTDAELKAKTSAFRERREKGERVRDMLPEVMAVAREAMDRAVGIRNIFNPHAEFDASQLPADIRKTYDRIKAEADQLEPKPVLGGEGEAGALPGWMQVEIPNEIYSAVREIYPKSKPPFRARPFDVQLIGGMVLYEGKIAEMKTGEGKTIVGPLACYAAAIDGLQCHVITVNDYLVQRDRDWVFPFYQWLDLTVGAIHPYHMQPPQLKAQAYQCDVLYGTNSEFGFDYLRDNMKLSAAEQVQKRRDFCIVDEVDSILIDEARTPLIISGPAKNDAPRYKLADDIAKHLMVKQRDWDAANAKVEAAERKLKGMEGDIRNARDKARSNELREQMKQLEQELPQLEDQRDQFIQYYEVELDKKAAHLTHEGVAEAQKQAGIGSFYVGNNMDFPHLLENALRAHAVYKRDKDYVVRDGEVIIVDENTGRLMVGRQWSDGLHQAVESKENVKIKQETQTLATVTLQNFFKLYKRLAGMTGTAITEATEFNEIYKLDVVCIPTNVAVVRSDRNDLIFLSAKDKWNSILDEIKRVHDLGRPVLVGTTSVEKSEMLSQMLTKKHGVKHEVLNAKQHEREASIVEHAGELGMVMIATNMAGRGTDIKLRPIKREDLVRHWQQRNLLPAKATAEMSDDELIAQSYRHQAQHTLGLKKGDAEAMSDDDLKLKLLQHWCEQDAWIEHDKALRMDMEQCLATLDTLPDYQRHRLRIYTHTEEMGGLHIVGTERHESRRIDNQLRGRAGRQGDNGSSRFFISLEDDLMKMFAGKATLTALSKLGMKEGDAIEHKWVTKSVERAQRKVEERNYQIRKQLLDYDEVMEHQRNGFYGIRQDVLEGKHVSELIFEYIADSIDDAVETYLAADYVKSQAAEWCRSNLDVSIDPGKLPALEDLDEIAEAVRKSARSDVEQVVELSLGEYMSDDIPPDDWDLRGLQQWAMSRFNVDLKQNQVREMNPKQVQHLLVAAAIEQIEKKDLSGLSKYIDKLYGQKELASWARNKFGIELNPEELAEWDADEAGEKIFEQAKQAYQRREITYPVEFIMDLVFQGAQQDQNWAIGQLIGFAKQRFQLDWTPETVVGMNGKEIHAKLTEAAEQWLEGDKLDEQAKQKATQYGDDVDGLAAWMQERFGVKVDKDELAKESDRAAFIARRGREVLRQELTQLERFVLLQILDMVWKDHLYAMDQLKDSVGLRGYAQQDPRIEYKREGSRLYGQMQSNVRDRVTELIFRAKLTPNVQLKSAYGNQQQARHEEAGSTVQRTAAQQPVGAGAAAAAAGAGSADQQADRDAAEQAGGGDEARKRNMTRKQRRAAEARDRKTGPADAAKKRRKKSR</sequence>
<dbReference type="Gene3D" id="1.10.3060.10">
    <property type="entry name" value="Helical scaffold and wing domains of SecA"/>
    <property type="match status" value="2"/>
</dbReference>
<evidence type="ECO:0000256" key="10">
    <source>
        <dbReference type="ARBA" id="ARBA00023136"/>
    </source>
</evidence>
<gene>
    <name evidence="11 17" type="primary">secA</name>
    <name evidence="17" type="ORF">ACERK3_01205</name>
</gene>
<keyword evidence="10 11" id="KW-0472">Membrane</keyword>
<dbReference type="InterPro" id="IPR014018">
    <property type="entry name" value="SecA_motor_DEAD"/>
</dbReference>
<dbReference type="InterPro" id="IPR000185">
    <property type="entry name" value="SecA"/>
</dbReference>
<feature type="domain" description="SecA family profile" evidence="16">
    <location>
        <begin position="7"/>
        <end position="819"/>
    </location>
</feature>
<keyword evidence="9 11" id="KW-0811">Translocation</keyword>
<accession>A0ABV4TZY1</accession>
<dbReference type="PROSITE" id="PS51192">
    <property type="entry name" value="HELICASE_ATP_BIND_1"/>
    <property type="match status" value="1"/>
</dbReference>
<dbReference type="Pfam" id="PF21090">
    <property type="entry name" value="P-loop_SecA"/>
    <property type="match status" value="1"/>
</dbReference>
<comment type="caution">
    <text evidence="17">The sequence shown here is derived from an EMBL/GenBank/DDBJ whole genome shotgun (WGS) entry which is preliminary data.</text>
</comment>
<feature type="domain" description="Helicase ATP-binding" evidence="15">
    <location>
        <begin position="170"/>
        <end position="315"/>
    </location>
</feature>
<organism evidence="17 18">
    <name type="scientific">Natronomicrosphaera hydrolytica</name>
    <dbReference type="NCBI Taxonomy" id="3242702"/>
    <lineage>
        <taxon>Bacteria</taxon>
        <taxon>Pseudomonadati</taxon>
        <taxon>Planctomycetota</taxon>
        <taxon>Phycisphaerae</taxon>
        <taxon>Phycisphaerales</taxon>
        <taxon>Phycisphaeraceae</taxon>
        <taxon>Natronomicrosphaera</taxon>
    </lineage>
</organism>
<dbReference type="Pfam" id="PF01043">
    <property type="entry name" value="SecA_PP_bind"/>
    <property type="match status" value="1"/>
</dbReference>
<keyword evidence="7 11" id="KW-0653">Protein transport</keyword>
<keyword evidence="4 11" id="KW-1003">Cell membrane</keyword>
<evidence type="ECO:0000256" key="11">
    <source>
        <dbReference type="HAMAP-Rule" id="MF_01382"/>
    </source>
</evidence>
<feature type="coiled-coil region" evidence="13">
    <location>
        <begin position="336"/>
        <end position="393"/>
    </location>
</feature>
<dbReference type="InterPro" id="IPR036670">
    <property type="entry name" value="SecA_X-link_sf"/>
</dbReference>
<dbReference type="InterPro" id="IPR044722">
    <property type="entry name" value="SecA_SF2_C"/>
</dbReference>
<dbReference type="Pfam" id="PF07517">
    <property type="entry name" value="SecA_DEAD"/>
    <property type="match status" value="2"/>
</dbReference>
<evidence type="ECO:0000259" key="16">
    <source>
        <dbReference type="PROSITE" id="PS51196"/>
    </source>
</evidence>
<dbReference type="CDD" id="cd18803">
    <property type="entry name" value="SF2_C_secA"/>
    <property type="match status" value="1"/>
</dbReference>
<evidence type="ECO:0000313" key="17">
    <source>
        <dbReference type="EMBL" id="MFA9476900.1"/>
    </source>
</evidence>
<evidence type="ECO:0000256" key="5">
    <source>
        <dbReference type="ARBA" id="ARBA00022741"/>
    </source>
</evidence>
<dbReference type="PANTHER" id="PTHR30612:SF0">
    <property type="entry name" value="CHLOROPLAST PROTEIN-TRANSPORTING ATPASE"/>
    <property type="match status" value="1"/>
</dbReference>
<reference evidence="17 18" key="1">
    <citation type="submission" date="2024-08" db="EMBL/GenBank/DDBJ databases">
        <title>Whole-genome sequencing of halo(alkali)philic microorganisms from hypersaline lakes.</title>
        <authorList>
            <person name="Sorokin D.Y."/>
            <person name="Merkel A.Y."/>
            <person name="Messina E."/>
            <person name="Yakimov M."/>
        </authorList>
    </citation>
    <scope>NUCLEOTIDE SEQUENCE [LARGE SCALE GENOMIC DNA]</scope>
    <source>
        <strain evidence="17 18">AB-hyl4</strain>
    </source>
</reference>
<dbReference type="PANTHER" id="PTHR30612">
    <property type="entry name" value="SECA INNER MEMBRANE COMPONENT OF SEC PROTEIN SECRETION SYSTEM"/>
    <property type="match status" value="1"/>
</dbReference>
<feature type="binding site" evidence="11">
    <location>
        <position position="637"/>
    </location>
    <ligand>
        <name>ATP</name>
        <dbReference type="ChEBI" id="CHEBI:30616"/>
    </ligand>
</feature>
<dbReference type="SMART" id="SM00958">
    <property type="entry name" value="SecA_PP_bind"/>
    <property type="match status" value="1"/>
</dbReference>
<dbReference type="PRINTS" id="PR00906">
    <property type="entry name" value="SECA"/>
</dbReference>
<dbReference type="Gene3D" id="3.90.1440.10">
    <property type="entry name" value="SecA, preprotein cross-linking domain"/>
    <property type="match status" value="1"/>
</dbReference>
<evidence type="ECO:0000256" key="6">
    <source>
        <dbReference type="ARBA" id="ARBA00022840"/>
    </source>
</evidence>
<keyword evidence="8 11" id="KW-1278">Translocase</keyword>
<dbReference type="InterPro" id="IPR011116">
    <property type="entry name" value="SecA_Wing/Scaffold"/>
</dbReference>
<dbReference type="SUPFAM" id="SSF52540">
    <property type="entry name" value="P-loop containing nucleoside triphosphate hydrolases"/>
    <property type="match status" value="2"/>
</dbReference>
<dbReference type="RefSeq" id="WP_425343825.1">
    <property type="nucleotide sequence ID" value="NZ_JBGUBD010000001.1"/>
</dbReference>
<dbReference type="InterPro" id="IPR020937">
    <property type="entry name" value="SecA_CS"/>
</dbReference>
<name>A0ABV4TZY1_9BACT</name>
<evidence type="ECO:0000259" key="15">
    <source>
        <dbReference type="PROSITE" id="PS51192"/>
    </source>
</evidence>
<keyword evidence="11" id="KW-0963">Cytoplasm</keyword>
<evidence type="ECO:0000256" key="13">
    <source>
        <dbReference type="SAM" id="Coils"/>
    </source>
</evidence>
<comment type="subcellular location">
    <subcellularLocation>
        <location evidence="11">Cell membrane</location>
        <topology evidence="11">Peripheral membrane protein</topology>
        <orientation evidence="11">Cytoplasmic side</orientation>
    </subcellularLocation>
    <subcellularLocation>
        <location evidence="11">Cytoplasm</location>
    </subcellularLocation>
    <subcellularLocation>
        <location evidence="1">Membrane</location>
        <topology evidence="1">Peripheral membrane protein</topology>
    </subcellularLocation>
    <text evidence="11">Distribution is 50-50.</text>
</comment>
<evidence type="ECO:0000256" key="12">
    <source>
        <dbReference type="RuleBase" id="RU003874"/>
    </source>
</evidence>
<dbReference type="InterPro" id="IPR027417">
    <property type="entry name" value="P-loop_NTPase"/>
</dbReference>
<comment type="function">
    <text evidence="11">Part of the Sec protein translocase complex. Interacts with the SecYEG preprotein conducting channel. Has a central role in coupling the hydrolysis of ATP to the transfer of proteins into and across the cell membrane, serving as an ATP-driven molecular motor driving the stepwise translocation of polypeptide chains across the membrane.</text>
</comment>
<evidence type="ECO:0000256" key="4">
    <source>
        <dbReference type="ARBA" id="ARBA00022475"/>
    </source>
</evidence>
<keyword evidence="18" id="KW-1185">Reference proteome</keyword>
<dbReference type="InterPro" id="IPR011130">
    <property type="entry name" value="SecA_preprotein_X-link_dom"/>
</dbReference>
<dbReference type="SUPFAM" id="SSF81767">
    <property type="entry name" value="Pre-protein crosslinking domain of SecA"/>
    <property type="match status" value="1"/>
</dbReference>
<dbReference type="PROSITE" id="PS51196">
    <property type="entry name" value="SECA_MOTOR_DEAD"/>
    <property type="match status" value="1"/>
</dbReference>
<dbReference type="InterPro" id="IPR014001">
    <property type="entry name" value="Helicase_ATP-bd"/>
</dbReference>
<dbReference type="Proteomes" id="UP001575105">
    <property type="component" value="Unassembled WGS sequence"/>
</dbReference>